<dbReference type="PANTHER" id="PTHR34180:SF1">
    <property type="entry name" value="BETA-ALANYL-DOPAMINE_CARCININE HYDROLASE"/>
    <property type="match status" value="1"/>
</dbReference>
<dbReference type="AlphaFoldDB" id="A0A5B8R7S0"/>
<gene>
    <name evidence="2" type="ORF">KBTEX_00254</name>
</gene>
<feature type="domain" description="Peptidase C45 hydrolase" evidence="1">
    <location>
        <begin position="104"/>
        <end position="325"/>
    </location>
</feature>
<name>A0A5B8R7S0_9ZZZZ</name>
<dbReference type="InterPro" id="IPR005079">
    <property type="entry name" value="Peptidase_C45_hydrolase"/>
</dbReference>
<dbReference type="NCBIfam" id="NF040521">
    <property type="entry name" value="C45_proenzyme"/>
    <property type="match status" value="1"/>
</dbReference>
<dbReference type="Pfam" id="PF03417">
    <property type="entry name" value="AAT"/>
    <property type="match status" value="1"/>
</dbReference>
<dbReference type="Gene3D" id="3.60.60.10">
    <property type="entry name" value="Penicillin V Acylase, Chain A"/>
    <property type="match status" value="1"/>
</dbReference>
<proteinExistence type="predicted"/>
<dbReference type="InterPro" id="IPR047794">
    <property type="entry name" value="C45_proenzyme-like"/>
</dbReference>
<evidence type="ECO:0000313" key="2">
    <source>
        <dbReference type="EMBL" id="QEA03953.1"/>
    </source>
</evidence>
<protein>
    <recommendedName>
        <fullName evidence="1">Peptidase C45 hydrolase domain-containing protein</fullName>
    </recommendedName>
</protein>
<dbReference type="InterPro" id="IPR047801">
    <property type="entry name" value="Peptidase_C45"/>
</dbReference>
<sequence length="350" mass="36716">MECVHAAGTPLDIGRRLGEHGRRGFASLIRPGPDFTRLQAALPPGWLADVAGRIRDTFPAVWAELRGLAEGLDQPLEAVLLWNCRGDLAPTGPEGCSSVAVAGDGVNWLAHNEDGDPRLRRHCFLLDADPAAAPGFVTFCYPGSLPGHTLAANTAGLAYTVNNLRLTEHPPGIPRMVTARALLGCADVDAALAVLRGTQRSGGFHFMMADCRGAAPLSVEAPFHGLFTETAAPAAVHANHLVRPDAAALPQRITASSAARQARLEAWLATQDEGPPSPQALLAILADRRDPVLPVHRTAPDDPDGENTLATALFRLDPGGITATVRASPDGAVVAERRLGPSSSAPPEHS</sequence>
<reference evidence="2" key="1">
    <citation type="submission" date="2019-06" db="EMBL/GenBank/DDBJ databases">
        <authorList>
            <person name="Murdoch R.W."/>
            <person name="Fathepure B."/>
        </authorList>
    </citation>
    <scope>NUCLEOTIDE SEQUENCE</scope>
</reference>
<accession>A0A5B8R7S0</accession>
<organism evidence="2">
    <name type="scientific">uncultured organism</name>
    <dbReference type="NCBI Taxonomy" id="155900"/>
    <lineage>
        <taxon>unclassified sequences</taxon>
        <taxon>environmental samples</taxon>
    </lineage>
</organism>
<dbReference type="EMBL" id="MN079077">
    <property type="protein sequence ID" value="QEA03953.1"/>
    <property type="molecule type" value="Genomic_DNA"/>
</dbReference>
<evidence type="ECO:0000259" key="1">
    <source>
        <dbReference type="Pfam" id="PF03417"/>
    </source>
</evidence>
<dbReference type="PANTHER" id="PTHR34180">
    <property type="entry name" value="PEPTIDASE C45"/>
    <property type="match status" value="1"/>
</dbReference>